<evidence type="ECO:0000256" key="7">
    <source>
        <dbReference type="ARBA" id="ARBA00022777"/>
    </source>
</evidence>
<keyword evidence="10 11" id="KW-0346">Stress response</keyword>
<accession>A0A1D8ISL1</accession>
<dbReference type="PANTHER" id="PTHR39573">
    <property type="entry name" value="STRESS RESPONSE KINASE A"/>
    <property type="match status" value="1"/>
</dbReference>
<evidence type="ECO:0000256" key="3">
    <source>
        <dbReference type="ARBA" id="ARBA00022553"/>
    </source>
</evidence>
<dbReference type="PANTHER" id="PTHR39573:SF1">
    <property type="entry name" value="STRESS RESPONSE KINASE A"/>
    <property type="match status" value="1"/>
</dbReference>
<protein>
    <recommendedName>
        <fullName evidence="11">Stress response kinase A</fullName>
        <ecNumber evidence="11">2.7.11.1</ecNumber>
    </recommendedName>
    <alternativeName>
        <fullName evidence="11">Serine/threonine-protein kinase SrkA</fullName>
    </alternativeName>
</protein>
<feature type="site" description="ATP" evidence="11">
    <location>
        <position position="39"/>
    </location>
</feature>
<evidence type="ECO:0000256" key="4">
    <source>
        <dbReference type="ARBA" id="ARBA00022679"/>
    </source>
</evidence>
<comment type="cofactor">
    <cofactor evidence="11">
        <name>Mg(2+)</name>
        <dbReference type="ChEBI" id="CHEBI:18420"/>
    </cofactor>
</comment>
<evidence type="ECO:0000256" key="6">
    <source>
        <dbReference type="ARBA" id="ARBA00022741"/>
    </source>
</evidence>
<evidence type="ECO:0000256" key="1">
    <source>
        <dbReference type="ARBA" id="ARBA00022490"/>
    </source>
</evidence>
<sequence length="331" mass="37599">MPDVLNTEHPYDRLTPDTVLDAMEVAGCQPTGSVLALNSYENRVYQIGDEAAGFLVAKFYRPGRWSDAQIHEEHDFARTLAELEIPVVAPITDARGESLLCHAGFRFALFPRRGGRAPELDDPDTQYRLGQFIGRLHAVGAARAFRERPTLTPTHFGHASVDYLLAHDAVPREYVGQYHDLANELMAVVDAQFAATPCRAIRLHGDLHAGNVLWTDHGAHLVDLDDSRMGPAVQDIWLLLSGERADMQRQLGEILAGYEEFFEFDRRELALVEPLRTLRLLHYAAWLARRWIDPAFPQAFPWFGTLNYWEEQILTLREQRLRLQEPPLRAA</sequence>
<dbReference type="Gene3D" id="1.10.510.10">
    <property type="entry name" value="Transferase(Phosphotransferase) domain 1"/>
    <property type="match status" value="1"/>
</dbReference>
<keyword evidence="2 11" id="KW-0723">Serine/threonine-protein kinase</keyword>
<evidence type="ECO:0000256" key="10">
    <source>
        <dbReference type="ARBA" id="ARBA00023016"/>
    </source>
</evidence>
<feature type="domain" description="Aminoglycoside phosphotransferase" evidence="12">
    <location>
        <begin position="38"/>
        <end position="270"/>
    </location>
</feature>
<comment type="catalytic activity">
    <reaction evidence="11">
        <text>L-seryl-[protein] + ATP = O-phospho-L-seryl-[protein] + ADP + H(+)</text>
        <dbReference type="Rhea" id="RHEA:17989"/>
        <dbReference type="Rhea" id="RHEA-COMP:9863"/>
        <dbReference type="Rhea" id="RHEA-COMP:11604"/>
        <dbReference type="ChEBI" id="CHEBI:15378"/>
        <dbReference type="ChEBI" id="CHEBI:29999"/>
        <dbReference type="ChEBI" id="CHEBI:30616"/>
        <dbReference type="ChEBI" id="CHEBI:83421"/>
        <dbReference type="ChEBI" id="CHEBI:456216"/>
        <dbReference type="EC" id="2.7.11.1"/>
    </reaction>
</comment>
<gene>
    <name evidence="11" type="primary">srkA</name>
    <name evidence="13" type="ORF">BI364_02345</name>
</gene>
<comment type="subcellular location">
    <subcellularLocation>
        <location evidence="11">Cytoplasm</location>
    </subcellularLocation>
</comment>
<dbReference type="Proteomes" id="UP000095401">
    <property type="component" value="Chromosome"/>
</dbReference>
<evidence type="ECO:0000256" key="8">
    <source>
        <dbReference type="ARBA" id="ARBA00022840"/>
    </source>
</evidence>
<proteinExistence type="inferred from homology"/>
<keyword evidence="8 11" id="KW-0067">ATP-binding</keyword>
<evidence type="ECO:0000313" key="13">
    <source>
        <dbReference type="EMBL" id="AOU99481.1"/>
    </source>
</evidence>
<keyword evidence="9 11" id="KW-0460">Magnesium</keyword>
<dbReference type="Gene3D" id="1.20.1270.170">
    <property type="match status" value="1"/>
</dbReference>
<dbReference type="InterPro" id="IPR032882">
    <property type="entry name" value="SrkA/RdoA"/>
</dbReference>
<organism evidence="13 14">
    <name type="scientific">Acidihalobacter yilgarnensis</name>
    <dbReference type="NCBI Taxonomy" id="2819280"/>
    <lineage>
        <taxon>Bacteria</taxon>
        <taxon>Pseudomonadati</taxon>
        <taxon>Pseudomonadota</taxon>
        <taxon>Gammaproteobacteria</taxon>
        <taxon>Chromatiales</taxon>
        <taxon>Ectothiorhodospiraceae</taxon>
        <taxon>Acidihalobacter</taxon>
    </lineage>
</organism>
<dbReference type="GO" id="GO:0004674">
    <property type="term" value="F:protein serine/threonine kinase activity"/>
    <property type="evidence" value="ECO:0007669"/>
    <property type="project" value="UniProtKB-UniRule"/>
</dbReference>
<dbReference type="InterPro" id="IPR002575">
    <property type="entry name" value="Aminoglycoside_PTrfase"/>
</dbReference>
<dbReference type="GO" id="GO:0000287">
    <property type="term" value="F:magnesium ion binding"/>
    <property type="evidence" value="ECO:0007669"/>
    <property type="project" value="UniProtKB-UniRule"/>
</dbReference>
<dbReference type="Gene3D" id="3.30.200.70">
    <property type="match status" value="1"/>
</dbReference>
<keyword evidence="7 11" id="KW-0418">Kinase</keyword>
<dbReference type="InterPro" id="IPR011009">
    <property type="entry name" value="Kinase-like_dom_sf"/>
</dbReference>
<evidence type="ECO:0000256" key="11">
    <source>
        <dbReference type="HAMAP-Rule" id="MF_01497"/>
    </source>
</evidence>
<feature type="binding site" evidence="11">
    <location>
        <position position="211"/>
    </location>
    <ligand>
        <name>Mg(2+)</name>
        <dbReference type="ChEBI" id="CHEBI:18420"/>
    </ligand>
</feature>
<dbReference type="NCBIfam" id="NF008738">
    <property type="entry name" value="PRK11768.1"/>
    <property type="match status" value="1"/>
</dbReference>
<keyword evidence="4 11" id="KW-0808">Transferase</keyword>
<dbReference type="KEGG" id="aprs:BI364_02345"/>
<evidence type="ECO:0000313" key="14">
    <source>
        <dbReference type="Proteomes" id="UP000095401"/>
    </source>
</evidence>
<evidence type="ECO:0000259" key="12">
    <source>
        <dbReference type="Pfam" id="PF01636"/>
    </source>
</evidence>
<keyword evidence="5 11" id="KW-0479">Metal-binding</keyword>
<comment type="function">
    <text evidence="11">A protein kinase that phosphorylates Ser and Thr residues. Probably acts to suppress the effects of stress linked to accumulation of reactive oxygen species. Probably involved in the extracytoplasmic stress response.</text>
</comment>
<dbReference type="EC" id="2.7.11.1" evidence="11"/>
<keyword evidence="6 11" id="KW-0547">Nucleotide-binding</keyword>
<feature type="binding site" evidence="11">
    <location>
        <position position="223"/>
    </location>
    <ligand>
        <name>Mg(2+)</name>
        <dbReference type="ChEBI" id="CHEBI:18420"/>
    </ligand>
</feature>
<feature type="active site" description="Proton acceptor" evidence="11">
    <location>
        <position position="206"/>
    </location>
</feature>
<dbReference type="GO" id="GO:0106310">
    <property type="term" value="F:protein serine kinase activity"/>
    <property type="evidence" value="ECO:0007669"/>
    <property type="project" value="RHEA"/>
</dbReference>
<comment type="catalytic activity">
    <reaction evidence="11">
        <text>L-threonyl-[protein] + ATP = O-phospho-L-threonyl-[protein] + ADP + H(+)</text>
        <dbReference type="Rhea" id="RHEA:46608"/>
        <dbReference type="Rhea" id="RHEA-COMP:11060"/>
        <dbReference type="Rhea" id="RHEA-COMP:11605"/>
        <dbReference type="ChEBI" id="CHEBI:15378"/>
        <dbReference type="ChEBI" id="CHEBI:30013"/>
        <dbReference type="ChEBI" id="CHEBI:30616"/>
        <dbReference type="ChEBI" id="CHEBI:61977"/>
        <dbReference type="ChEBI" id="CHEBI:456216"/>
        <dbReference type="EC" id="2.7.11.1"/>
    </reaction>
</comment>
<comment type="similarity">
    <text evidence="11">Belongs to the SrkA/RdoA protein kinase family.</text>
</comment>
<dbReference type="RefSeq" id="WP_070079829.1">
    <property type="nucleotide sequence ID" value="NZ_CP017415.1"/>
</dbReference>
<dbReference type="SUPFAM" id="SSF56112">
    <property type="entry name" value="Protein kinase-like (PK-like)"/>
    <property type="match status" value="1"/>
</dbReference>
<dbReference type="EMBL" id="CP017415">
    <property type="protein sequence ID" value="AOU99481.1"/>
    <property type="molecule type" value="Genomic_DNA"/>
</dbReference>
<evidence type="ECO:0000256" key="9">
    <source>
        <dbReference type="ARBA" id="ARBA00022842"/>
    </source>
</evidence>
<feature type="active site" evidence="11">
    <location>
        <position position="223"/>
    </location>
</feature>
<dbReference type="GO" id="GO:0005737">
    <property type="term" value="C:cytoplasm"/>
    <property type="evidence" value="ECO:0007669"/>
    <property type="project" value="UniProtKB-SubCell"/>
</dbReference>
<name>A0A1D8ISL1_9GAMM</name>
<dbReference type="GO" id="GO:0005524">
    <property type="term" value="F:ATP binding"/>
    <property type="evidence" value="ECO:0007669"/>
    <property type="project" value="UniProtKB-UniRule"/>
</dbReference>
<dbReference type="AlphaFoldDB" id="A0A1D8ISL1"/>
<keyword evidence="14" id="KW-1185">Reference proteome</keyword>
<dbReference type="HAMAP" id="MF_01497">
    <property type="entry name" value="SrkA_kinase"/>
    <property type="match status" value="1"/>
</dbReference>
<dbReference type="Pfam" id="PF01636">
    <property type="entry name" value="APH"/>
    <property type="match status" value="1"/>
</dbReference>
<comment type="subunit">
    <text evidence="11">Monomer.</text>
</comment>
<evidence type="ECO:0000256" key="2">
    <source>
        <dbReference type="ARBA" id="ARBA00022527"/>
    </source>
</evidence>
<reference evidence="14" key="1">
    <citation type="submission" date="2016-09" db="EMBL/GenBank/DDBJ databases">
        <title>Acidihalobacter prosperus F5.</title>
        <authorList>
            <person name="Khaleque H.N."/>
            <person name="Ramsay J.P."/>
            <person name="Kaksonen A.H."/>
            <person name="Boxall N.J."/>
            <person name="Watkin E.L.J."/>
        </authorList>
    </citation>
    <scope>NUCLEOTIDE SEQUENCE [LARGE SCALE GENOMIC DNA]</scope>
    <source>
        <strain evidence="14">F5</strain>
    </source>
</reference>
<keyword evidence="1 11" id="KW-0963">Cytoplasm</keyword>
<keyword evidence="3 11" id="KW-0597">Phosphoprotein</keyword>
<evidence type="ECO:0000256" key="5">
    <source>
        <dbReference type="ARBA" id="ARBA00022723"/>
    </source>
</evidence>